<dbReference type="EMBL" id="MBTF01000014">
    <property type="protein sequence ID" value="OOQ59244.1"/>
    <property type="molecule type" value="Genomic_DNA"/>
</dbReference>
<evidence type="ECO:0000313" key="2">
    <source>
        <dbReference type="EMBL" id="OOQ59244.1"/>
    </source>
</evidence>
<dbReference type="Gene3D" id="3.60.15.10">
    <property type="entry name" value="Ribonuclease Z/Hydroxyacylglutathione hydrolase-like"/>
    <property type="match status" value="1"/>
</dbReference>
<dbReference type="PANTHER" id="PTHR43546">
    <property type="entry name" value="UPF0173 METAL-DEPENDENT HYDROLASE MJ1163-RELATED"/>
    <property type="match status" value="1"/>
</dbReference>
<comment type="caution">
    <text evidence="2">The sequence shown here is derived from an EMBL/GenBank/DDBJ whole genome shotgun (WGS) entry which is preliminary data.</text>
</comment>
<gene>
    <name evidence="2" type="ORF">BC343_28395</name>
</gene>
<proteinExistence type="predicted"/>
<protein>
    <submittedName>
        <fullName evidence="2">MBL fold metallo-hydrolase</fullName>
    </submittedName>
</protein>
<dbReference type="SMART" id="SM00849">
    <property type="entry name" value="Lactamase_B"/>
    <property type="match status" value="1"/>
</dbReference>
<dbReference type="InterPro" id="IPR050114">
    <property type="entry name" value="UPF0173_UPF0282_UlaG_hydrolase"/>
</dbReference>
<keyword evidence="3" id="KW-1185">Reference proteome</keyword>
<keyword evidence="2" id="KW-0378">Hydrolase</keyword>
<evidence type="ECO:0000259" key="1">
    <source>
        <dbReference type="SMART" id="SM00849"/>
    </source>
</evidence>
<evidence type="ECO:0000313" key="3">
    <source>
        <dbReference type="Proteomes" id="UP000189739"/>
    </source>
</evidence>
<dbReference type="PANTHER" id="PTHR43546:SF3">
    <property type="entry name" value="UPF0173 METAL-DEPENDENT HYDROLASE MJ1163"/>
    <property type="match status" value="1"/>
</dbReference>
<dbReference type="AlphaFoldDB" id="A0A1S9PE64"/>
<dbReference type="Proteomes" id="UP000189739">
    <property type="component" value="Unassembled WGS sequence"/>
</dbReference>
<accession>A0A1S9PE64</accession>
<reference evidence="2 3" key="1">
    <citation type="submission" date="2016-07" db="EMBL/GenBank/DDBJ databases">
        <title>Genomic analysis of zinc-resistant bacterium Mucilaginibacter pedocola TBZ30.</title>
        <authorList>
            <person name="Huang J."/>
            <person name="Tang J."/>
        </authorList>
    </citation>
    <scope>NUCLEOTIDE SEQUENCE [LARGE SCALE GENOMIC DNA]</scope>
    <source>
        <strain evidence="2 3">TBZ30</strain>
    </source>
</reference>
<dbReference type="OrthoDB" id="9805728at2"/>
<feature type="domain" description="Metallo-beta-lactamase" evidence="1">
    <location>
        <begin position="7"/>
        <end position="181"/>
    </location>
</feature>
<sequence length="220" mass="24502">MKISKYIHSCLLFEQDGHKLLFDPGSFTFADGTLKPEVFADVDSIVITHIHADHLDVDNLKKIVALSGANIYTNMEVGTTIQKSGLNYNLIEEGVYTVGPFKLEAIPVVHEPLLNAPIPQMTGFLINDKVLHPVDSMEDKLATNYAGVELLLLVTMAPFTNELRVASFADKIKPKRILPVHDGFAKPFFVKSRFQNYAKYFAQSGIEFIEVYEPGDSVTV</sequence>
<dbReference type="RefSeq" id="WP_078348741.1">
    <property type="nucleotide sequence ID" value="NZ_MBTF01000014.1"/>
</dbReference>
<dbReference type="GO" id="GO:0016787">
    <property type="term" value="F:hydrolase activity"/>
    <property type="evidence" value="ECO:0007669"/>
    <property type="project" value="UniProtKB-KW"/>
</dbReference>
<dbReference type="STRING" id="1792845.BC343_28395"/>
<organism evidence="2 3">
    <name type="scientific">Mucilaginibacter pedocola</name>
    <dbReference type="NCBI Taxonomy" id="1792845"/>
    <lineage>
        <taxon>Bacteria</taxon>
        <taxon>Pseudomonadati</taxon>
        <taxon>Bacteroidota</taxon>
        <taxon>Sphingobacteriia</taxon>
        <taxon>Sphingobacteriales</taxon>
        <taxon>Sphingobacteriaceae</taxon>
        <taxon>Mucilaginibacter</taxon>
    </lineage>
</organism>
<name>A0A1S9PE64_9SPHI</name>
<dbReference type="InterPro" id="IPR001279">
    <property type="entry name" value="Metallo-B-lactamas"/>
</dbReference>
<dbReference type="Pfam" id="PF13483">
    <property type="entry name" value="Lactamase_B_3"/>
    <property type="match status" value="1"/>
</dbReference>
<dbReference type="InterPro" id="IPR036866">
    <property type="entry name" value="RibonucZ/Hydroxyglut_hydro"/>
</dbReference>
<dbReference type="SUPFAM" id="SSF56281">
    <property type="entry name" value="Metallo-hydrolase/oxidoreductase"/>
    <property type="match status" value="1"/>
</dbReference>